<dbReference type="Gene3D" id="3.30.420.10">
    <property type="entry name" value="Ribonuclease H-like superfamily/Ribonuclease H"/>
    <property type="match status" value="1"/>
</dbReference>
<dbReference type="PANTHER" id="PTHR35004:SF7">
    <property type="entry name" value="INTEGRASE PROTEIN"/>
    <property type="match status" value="1"/>
</dbReference>
<dbReference type="InterPro" id="IPR036397">
    <property type="entry name" value="RNaseH_sf"/>
</dbReference>
<dbReference type="NCBIfam" id="NF033594">
    <property type="entry name" value="transpos_ISNCY_2"/>
    <property type="match status" value="1"/>
</dbReference>
<organism evidence="3 4">
    <name type="scientific">Nitrospira defluvii</name>
    <dbReference type="NCBI Taxonomy" id="330214"/>
    <lineage>
        <taxon>Bacteria</taxon>
        <taxon>Pseudomonadati</taxon>
        <taxon>Nitrospirota</taxon>
        <taxon>Nitrospiria</taxon>
        <taxon>Nitrospirales</taxon>
        <taxon>Nitrospiraceae</taxon>
        <taxon>Nitrospira</taxon>
    </lineage>
</organism>
<dbReference type="Pfam" id="PF13518">
    <property type="entry name" value="HTH_28"/>
    <property type="match status" value="1"/>
</dbReference>
<dbReference type="Proteomes" id="UP000675880">
    <property type="component" value="Unassembled WGS sequence"/>
</dbReference>
<feature type="domain" description="Integrase catalytic" evidence="2">
    <location>
        <begin position="137"/>
        <end position="316"/>
    </location>
</feature>
<dbReference type="InterPro" id="IPR010982">
    <property type="entry name" value="Lambda_DNA-bd_dom_sf"/>
</dbReference>
<dbReference type="PROSITE" id="PS50994">
    <property type="entry name" value="INTEGRASE"/>
    <property type="match status" value="1"/>
</dbReference>
<dbReference type="InterPro" id="IPR047797">
    <property type="entry name" value="ISNCY_transpos"/>
</dbReference>
<gene>
    <name evidence="3" type="ORF">NSPZN2_40476</name>
</gene>
<feature type="region of interest" description="Disordered" evidence="1">
    <location>
        <begin position="120"/>
        <end position="141"/>
    </location>
</feature>
<keyword evidence="4" id="KW-1185">Reference proteome</keyword>
<dbReference type="InterPro" id="IPR012337">
    <property type="entry name" value="RNaseH-like_sf"/>
</dbReference>
<evidence type="ECO:0000313" key="4">
    <source>
        <dbReference type="Proteomes" id="UP000675880"/>
    </source>
</evidence>
<dbReference type="SUPFAM" id="SSF53098">
    <property type="entry name" value="Ribonuclease H-like"/>
    <property type="match status" value="1"/>
</dbReference>
<dbReference type="Gene3D" id="1.10.260.40">
    <property type="entry name" value="lambda repressor-like DNA-binding domains"/>
    <property type="match status" value="1"/>
</dbReference>
<evidence type="ECO:0000313" key="3">
    <source>
        <dbReference type="EMBL" id="CAE6775038.1"/>
    </source>
</evidence>
<protein>
    <submittedName>
        <fullName evidence="3">Transposase</fullName>
    </submittedName>
</protein>
<accession>A0ABN7LXZ2</accession>
<comment type="caution">
    <text evidence="3">The sequence shown here is derived from an EMBL/GenBank/DDBJ whole genome shotgun (WGS) entry which is preliminary data.</text>
</comment>
<reference evidence="3 4" key="1">
    <citation type="submission" date="2021-02" db="EMBL/GenBank/DDBJ databases">
        <authorList>
            <person name="Han P."/>
        </authorList>
    </citation>
    <scope>NUCLEOTIDE SEQUENCE [LARGE SCALE GENOMIC DNA]</scope>
    <source>
        <strain evidence="3">Candidatus Nitrospira sp. ZN2</strain>
    </source>
</reference>
<proteinExistence type="predicted"/>
<dbReference type="InterPro" id="IPR001584">
    <property type="entry name" value="Integrase_cat-core"/>
</dbReference>
<dbReference type="InterPro" id="IPR009057">
    <property type="entry name" value="Homeodomain-like_sf"/>
</dbReference>
<evidence type="ECO:0000259" key="2">
    <source>
        <dbReference type="PROSITE" id="PS50994"/>
    </source>
</evidence>
<dbReference type="SUPFAM" id="SSF46689">
    <property type="entry name" value="Homeodomain-like"/>
    <property type="match status" value="1"/>
</dbReference>
<feature type="compositionally biased region" description="Basic residues" evidence="1">
    <location>
        <begin position="124"/>
        <end position="138"/>
    </location>
</feature>
<dbReference type="InterPro" id="IPR055247">
    <property type="entry name" value="InsJ-like_HTH"/>
</dbReference>
<evidence type="ECO:0000256" key="1">
    <source>
        <dbReference type="SAM" id="MobiDB-lite"/>
    </source>
</evidence>
<dbReference type="EMBL" id="CAJNBJ010000017">
    <property type="protein sequence ID" value="CAE6775038.1"/>
    <property type="molecule type" value="Genomic_DNA"/>
</dbReference>
<name>A0ABN7LXZ2_9BACT</name>
<sequence length="420" mass="47964">MTRATVLQEVRRMRFEELYERRQRRELTMVEAAEILGVTERTFRRWSTRYEANGVAGLEDQRLGRASARASPVDEALQMVTLYESRYTGWTVKHFHEHWQANHGGTRSYTWTKQQLQANGHVAHAPRRGAHRKKRPRKPLPGMMLQQDGSTHEWVPGCQWDLIVTLDDATNELYSAFFVEEEGTMSSFHGLREVIEAKGLFSSLYVDCGSHYWYTAEAGGKVDKTRLTQVHRALRQLGITLIAAYSPEARGRSERAFCTLQDRLPKELAFAGITDRAAANEWLRTRFVPAYNQRFAVPAAEPGTAFVPWVGVSLADVLCVQEDRVVANDNTVRYQGRSLQIPPDSHRFHYVKATVRVHEYPDGTVAVFHGPRCLVRYDAEGQLIKSEVASWHQKDPTVRSRDRPIINPRVTVHARISARG</sequence>
<dbReference type="PANTHER" id="PTHR35004">
    <property type="entry name" value="TRANSPOSASE RV3428C-RELATED"/>
    <property type="match status" value="1"/>
</dbReference>
<dbReference type="RefSeq" id="WP_213043283.1">
    <property type="nucleotide sequence ID" value="NZ_CAJNBJ010000017.1"/>
</dbReference>